<dbReference type="PANTHER" id="PTHR43422:SF3">
    <property type="entry name" value="THIAMINE THIAZOLE SYNTHASE"/>
    <property type="match status" value="1"/>
</dbReference>
<proteinExistence type="inferred from homology"/>
<dbReference type="Gene3D" id="3.50.50.60">
    <property type="entry name" value="FAD/NAD(P)-binding domain"/>
    <property type="match status" value="1"/>
</dbReference>
<evidence type="ECO:0000256" key="4">
    <source>
        <dbReference type="ARBA" id="ARBA00023004"/>
    </source>
</evidence>
<comment type="PTM">
    <text evidence="6">During the catalytic reaction, a sulfide is transferred from Cys-212 to a reaction intermediate, generating a dehydroalanine residue.</text>
</comment>
<dbReference type="GO" id="GO:0005506">
    <property type="term" value="F:iron ion binding"/>
    <property type="evidence" value="ECO:0007669"/>
    <property type="project" value="UniProtKB-UniRule"/>
</dbReference>
<keyword evidence="6" id="KW-0539">Nucleus</keyword>
<keyword evidence="4 6" id="KW-0408">Iron</keyword>
<name>A0A0D2PN17_HYPSF</name>
<accession>A0A0D2PN17</accession>
<keyword evidence="6" id="KW-0963">Cytoplasm</keyword>
<evidence type="ECO:0000256" key="1">
    <source>
        <dbReference type="ARBA" id="ARBA00022679"/>
    </source>
</evidence>
<dbReference type="HAMAP" id="MF_03158">
    <property type="entry name" value="THI4"/>
    <property type="match status" value="1"/>
</dbReference>
<feature type="binding site" evidence="6">
    <location>
        <position position="214"/>
    </location>
    <ligand>
        <name>substrate</name>
    </ligand>
</feature>
<keyword evidence="1 6" id="KW-0808">Transferase</keyword>
<keyword evidence="5 6" id="KW-0520">NAD</keyword>
<comment type="catalytic activity">
    <reaction evidence="6">
        <text>[ADP-thiazole synthase]-L-cysteine + glycine + NAD(+) = [ADP-thiazole synthase]-dehydroalanine + ADP-5-ethyl-4-methylthiazole-2-carboxylate + nicotinamide + 3 H2O + 2 H(+)</text>
        <dbReference type="Rhea" id="RHEA:55708"/>
        <dbReference type="Rhea" id="RHEA-COMP:14264"/>
        <dbReference type="Rhea" id="RHEA-COMP:14265"/>
        <dbReference type="ChEBI" id="CHEBI:15377"/>
        <dbReference type="ChEBI" id="CHEBI:15378"/>
        <dbReference type="ChEBI" id="CHEBI:17154"/>
        <dbReference type="ChEBI" id="CHEBI:29950"/>
        <dbReference type="ChEBI" id="CHEBI:57305"/>
        <dbReference type="ChEBI" id="CHEBI:57540"/>
        <dbReference type="ChEBI" id="CHEBI:90873"/>
        <dbReference type="ChEBI" id="CHEBI:139151"/>
        <dbReference type="EC" id="2.4.2.60"/>
    </reaction>
</comment>
<feature type="binding site" evidence="6">
    <location>
        <position position="281"/>
    </location>
    <ligand>
        <name>substrate</name>
    </ligand>
</feature>
<feature type="binding site" evidence="6">
    <location>
        <position position="113"/>
    </location>
    <ligand>
        <name>substrate</name>
    </ligand>
</feature>
<dbReference type="SUPFAM" id="SSF51905">
    <property type="entry name" value="FAD/NAD(P)-binding domain"/>
    <property type="match status" value="1"/>
</dbReference>
<dbReference type="Pfam" id="PF01946">
    <property type="entry name" value="Thi4"/>
    <property type="match status" value="1"/>
</dbReference>
<protein>
    <recommendedName>
        <fullName evidence="6">Thiamine thiazole synthase</fullName>
    </recommendedName>
    <alternativeName>
        <fullName evidence="6">Thiazole biosynthetic enzyme</fullName>
        <ecNumber evidence="6">2.4.2.60</ecNumber>
    </alternativeName>
</protein>
<dbReference type="InterPro" id="IPR036188">
    <property type="entry name" value="FAD/NAD-bd_sf"/>
</dbReference>
<evidence type="ECO:0000313" key="8">
    <source>
        <dbReference type="Proteomes" id="UP000054270"/>
    </source>
</evidence>
<dbReference type="Proteomes" id="UP000054270">
    <property type="component" value="Unassembled WGS sequence"/>
</dbReference>
<comment type="subunit">
    <text evidence="6">Homooctamer.</text>
</comment>
<reference evidence="8" key="1">
    <citation type="submission" date="2014-04" db="EMBL/GenBank/DDBJ databases">
        <title>Evolutionary Origins and Diversification of the Mycorrhizal Mutualists.</title>
        <authorList>
            <consortium name="DOE Joint Genome Institute"/>
            <consortium name="Mycorrhizal Genomics Consortium"/>
            <person name="Kohler A."/>
            <person name="Kuo A."/>
            <person name="Nagy L.G."/>
            <person name="Floudas D."/>
            <person name="Copeland A."/>
            <person name="Barry K.W."/>
            <person name="Cichocki N."/>
            <person name="Veneault-Fourrey C."/>
            <person name="LaButti K."/>
            <person name="Lindquist E.A."/>
            <person name="Lipzen A."/>
            <person name="Lundell T."/>
            <person name="Morin E."/>
            <person name="Murat C."/>
            <person name="Riley R."/>
            <person name="Ohm R."/>
            <person name="Sun H."/>
            <person name="Tunlid A."/>
            <person name="Henrissat B."/>
            <person name="Grigoriev I.V."/>
            <person name="Hibbett D.S."/>
            <person name="Martin F."/>
        </authorList>
    </citation>
    <scope>NUCLEOTIDE SEQUENCE [LARGE SCALE GENOMIC DNA]</scope>
    <source>
        <strain evidence="8">FD-334 SS-4</strain>
    </source>
</reference>
<dbReference type="AlphaFoldDB" id="A0A0D2PN17"/>
<keyword evidence="3 6" id="KW-0784">Thiamine biosynthesis</keyword>
<dbReference type="GO" id="GO:0005829">
    <property type="term" value="C:cytosol"/>
    <property type="evidence" value="ECO:0007669"/>
    <property type="project" value="UniProtKB-UniRule"/>
</dbReference>
<keyword evidence="2 6" id="KW-0479">Metal-binding</keyword>
<dbReference type="Gene3D" id="6.10.250.2840">
    <property type="match status" value="1"/>
</dbReference>
<sequence>MAPVATSGRQSEIDALRAAAAKYDRVDDHVPVGTKYDVLEDYQGSYRFAPIEEAQVSRAMIKRYFTNMYERAISDVVIVGAGSAGLSCAYHLASRRPELKITIIEASVAPGGGAWLGGQLMTAMVIRKPADRFLREIGVEYEDEGPFVVVKHAALFTSTLLSKVLALPNVVLMNATAVEDLIIHSDFEGKQRVAGVVTNWTLVALNHDTQSCMDPNTITAPVIISATGHDGPMGAFSAKRLVSAGLLKELGNMRGLDMNRAEPAIVNGTREVTPGLILTGMELSEHDGSNRMGPTFGAMIGSGIKAAEEAVRILDTVEVASGKVVSRIAD</sequence>
<dbReference type="GO" id="GO:0005634">
    <property type="term" value="C:nucleus"/>
    <property type="evidence" value="ECO:0007669"/>
    <property type="project" value="UniProtKB-SubCell"/>
</dbReference>
<dbReference type="EMBL" id="KN817560">
    <property type="protein sequence ID" value="KJA21255.1"/>
    <property type="molecule type" value="Genomic_DNA"/>
</dbReference>
<feature type="binding site" evidence="6">
    <location>
        <begin position="105"/>
        <end position="106"/>
    </location>
    <ligand>
        <name>substrate</name>
    </ligand>
</feature>
<evidence type="ECO:0000256" key="5">
    <source>
        <dbReference type="ARBA" id="ARBA00023027"/>
    </source>
</evidence>
<dbReference type="GO" id="GO:0160205">
    <property type="term" value="F:cysteine-dependent adenosine diphosphate thiazole synthase activity"/>
    <property type="evidence" value="ECO:0007669"/>
    <property type="project" value="UniProtKB-EC"/>
</dbReference>
<dbReference type="NCBIfam" id="TIGR00292">
    <property type="entry name" value="sulfide-dependent adenosine diphosphate thiazole synthase"/>
    <property type="match status" value="1"/>
</dbReference>
<dbReference type="EC" id="2.4.2.60" evidence="6"/>
<comment type="similarity">
    <text evidence="6">Belongs to the THI4 family.</text>
</comment>
<feature type="binding site" evidence="6">
    <location>
        <begin position="291"/>
        <end position="293"/>
    </location>
    <ligand>
        <name>substrate</name>
    </ligand>
</feature>
<dbReference type="OMA" id="MFPRIVV"/>
<dbReference type="GO" id="GO:0052837">
    <property type="term" value="P:thiazole biosynthetic process"/>
    <property type="evidence" value="ECO:0007669"/>
    <property type="project" value="UniProtKB-UniRule"/>
</dbReference>
<comment type="subcellular location">
    <subcellularLocation>
        <location evidence="6">Cytoplasm</location>
    </subcellularLocation>
    <subcellularLocation>
        <location evidence="6">Nucleus</location>
    </subcellularLocation>
</comment>
<dbReference type="STRING" id="945553.A0A0D2PN17"/>
<comment type="cofactor">
    <cofactor evidence="6">
        <name>Fe cation</name>
        <dbReference type="ChEBI" id="CHEBI:24875"/>
    </cofactor>
    <text evidence="6">Binds 1 Fe cation per subunit.</text>
</comment>
<feature type="binding site" evidence="6">
    <location>
        <position position="229"/>
    </location>
    <ligand>
        <name>substrate</name>
    </ligand>
</feature>
<evidence type="ECO:0000313" key="7">
    <source>
        <dbReference type="EMBL" id="KJA21255.1"/>
    </source>
</evidence>
<evidence type="ECO:0000256" key="6">
    <source>
        <dbReference type="HAMAP-Rule" id="MF_03158"/>
    </source>
</evidence>
<evidence type="ECO:0000256" key="3">
    <source>
        <dbReference type="ARBA" id="ARBA00022977"/>
    </source>
</evidence>
<feature type="binding site" evidence="6">
    <location>
        <position position="178"/>
    </location>
    <ligand>
        <name>substrate</name>
    </ligand>
</feature>
<organism evidence="7 8">
    <name type="scientific">Hypholoma sublateritium (strain FD-334 SS-4)</name>
    <dbReference type="NCBI Taxonomy" id="945553"/>
    <lineage>
        <taxon>Eukaryota</taxon>
        <taxon>Fungi</taxon>
        <taxon>Dikarya</taxon>
        <taxon>Basidiomycota</taxon>
        <taxon>Agaricomycotina</taxon>
        <taxon>Agaricomycetes</taxon>
        <taxon>Agaricomycetidae</taxon>
        <taxon>Agaricales</taxon>
        <taxon>Agaricineae</taxon>
        <taxon>Strophariaceae</taxon>
        <taxon>Hypholoma</taxon>
    </lineage>
</organism>
<dbReference type="OrthoDB" id="410463at2759"/>
<dbReference type="GO" id="GO:0009228">
    <property type="term" value="P:thiamine biosynthetic process"/>
    <property type="evidence" value="ECO:0007669"/>
    <property type="project" value="UniProtKB-UniRule"/>
</dbReference>
<gene>
    <name evidence="7" type="ORF">HYPSUDRAFT_42403</name>
</gene>
<keyword evidence="8" id="KW-1185">Reference proteome</keyword>
<comment type="function">
    <text evidence="6">Involved in biosynthesis of the thiamine precursor thiazole. Catalyzes the conversion of NAD and glycine to adenosine diphosphate 5-(2-hydroxyethyl)-4-methylthiazole-2-carboxylic acid (ADT), an adenylated thiazole intermediate. The reaction includes an iron-dependent sulfide transfer from a conserved cysteine residue of the protein to a thiazole intermediate. The enzyme can only undergo a single turnover, which suggests it is a suicide enzyme. May have additional roles in adaptation to various stress conditions and in DNA damage tolerance.</text>
</comment>
<evidence type="ECO:0000256" key="2">
    <source>
        <dbReference type="ARBA" id="ARBA00022723"/>
    </source>
</evidence>
<dbReference type="PANTHER" id="PTHR43422">
    <property type="entry name" value="THIAMINE THIAZOLE SYNTHASE"/>
    <property type="match status" value="1"/>
</dbReference>
<dbReference type="InterPro" id="IPR027495">
    <property type="entry name" value="Sti35"/>
</dbReference>
<feature type="modified residue" description="2,3-didehydroalanine (Cys)" evidence="6">
    <location>
        <position position="212"/>
    </location>
</feature>
<dbReference type="InterPro" id="IPR002922">
    <property type="entry name" value="Thi4_fam"/>
</dbReference>
<feature type="binding site" evidence="6">
    <location>
        <position position="84"/>
    </location>
    <ligand>
        <name>substrate</name>
    </ligand>
</feature>